<name>A0A7U2FAU7_PHANO</name>
<feature type="compositionally biased region" description="Low complexity" evidence="4">
    <location>
        <begin position="152"/>
        <end position="162"/>
    </location>
</feature>
<dbReference type="PANTHER" id="PTHR11527">
    <property type="entry name" value="HEAT-SHOCK PROTEIN 20 FAMILY MEMBER"/>
    <property type="match status" value="1"/>
</dbReference>
<evidence type="ECO:0000313" key="6">
    <source>
        <dbReference type="EMBL" id="QRD01883.1"/>
    </source>
</evidence>
<feature type="region of interest" description="Disordered" evidence="4">
    <location>
        <begin position="182"/>
        <end position="208"/>
    </location>
</feature>
<feature type="domain" description="SHSP" evidence="5">
    <location>
        <begin position="92"/>
        <end position="320"/>
    </location>
</feature>
<dbReference type="AlphaFoldDB" id="A0A7U2FAU7"/>
<comment type="similarity">
    <text evidence="2 3">Belongs to the small heat shock protein (HSP20) family.</text>
</comment>
<proteinExistence type="inferred from homology"/>
<keyword evidence="7" id="KW-1185">Reference proteome</keyword>
<dbReference type="InterPro" id="IPR031107">
    <property type="entry name" value="Small_HSP"/>
</dbReference>
<dbReference type="Proteomes" id="UP000663193">
    <property type="component" value="Chromosome 13"/>
</dbReference>
<dbReference type="InterPro" id="IPR008978">
    <property type="entry name" value="HSP20-like_chaperone"/>
</dbReference>
<dbReference type="InterPro" id="IPR002068">
    <property type="entry name" value="A-crystallin/Hsp20_dom"/>
</dbReference>
<feature type="region of interest" description="Disordered" evidence="4">
    <location>
        <begin position="222"/>
        <end position="247"/>
    </location>
</feature>
<dbReference type="Gene3D" id="2.60.40.790">
    <property type="match status" value="2"/>
</dbReference>
<dbReference type="OrthoDB" id="1431247at2759"/>
<dbReference type="RefSeq" id="XP_001795274.1">
    <property type="nucleotide sequence ID" value="XM_001795222.1"/>
</dbReference>
<organism evidence="6 7">
    <name type="scientific">Phaeosphaeria nodorum (strain SN15 / ATCC MYA-4574 / FGSC 10173)</name>
    <name type="common">Glume blotch fungus</name>
    <name type="synonym">Parastagonospora nodorum</name>
    <dbReference type="NCBI Taxonomy" id="321614"/>
    <lineage>
        <taxon>Eukaryota</taxon>
        <taxon>Fungi</taxon>
        <taxon>Dikarya</taxon>
        <taxon>Ascomycota</taxon>
        <taxon>Pezizomycotina</taxon>
        <taxon>Dothideomycetes</taxon>
        <taxon>Pleosporomycetidae</taxon>
        <taxon>Pleosporales</taxon>
        <taxon>Pleosporineae</taxon>
        <taxon>Phaeosphaeriaceae</taxon>
        <taxon>Parastagonospora</taxon>
    </lineage>
</organism>
<sequence length="320" mass="36082">MAFVLTPRFAPAYQAQQCNPFGFCAPVSRYPHNYRVARPRMERLQNSTFNHFFSQVDELLGEIQRESQHQEKIEIMEAQREAQRQAHRSRQQRKRALRAHFAVNRTEQGWQIDGEILGFDQDNINIEVTDDYTLKISGNTQGQVESSLESRPQQSPSSAAPAFDELSIEKNHEENTEVIESGIKSSMKTPTANTGAATPDSDTQSHRSYQATVEDDFEDLGAETSSLVSTPRSLSPSESTEPQAKENAIGDTAVATQRQPEAPVQQIDPCREERVHGSFERTFRFPERIEVANISAIFKDGILKISVPRAQVHSRRIAIL</sequence>
<accession>A0A7U2FAU7</accession>
<evidence type="ECO:0000313" key="7">
    <source>
        <dbReference type="Proteomes" id="UP000663193"/>
    </source>
</evidence>
<protein>
    <recommendedName>
        <fullName evidence="5">SHSP domain-containing protein</fullName>
    </recommendedName>
</protein>
<dbReference type="KEGG" id="pno:SNOG_04861"/>
<gene>
    <name evidence="6" type="ORF">JI435_048610</name>
</gene>
<feature type="region of interest" description="Disordered" evidence="4">
    <location>
        <begin position="143"/>
        <end position="164"/>
    </location>
</feature>
<evidence type="ECO:0000259" key="5">
    <source>
        <dbReference type="PROSITE" id="PS01031"/>
    </source>
</evidence>
<evidence type="ECO:0000256" key="2">
    <source>
        <dbReference type="PROSITE-ProRule" id="PRU00285"/>
    </source>
</evidence>
<dbReference type="Pfam" id="PF00011">
    <property type="entry name" value="HSP20"/>
    <property type="match status" value="1"/>
</dbReference>
<feature type="compositionally biased region" description="Polar residues" evidence="4">
    <location>
        <begin position="183"/>
        <end position="208"/>
    </location>
</feature>
<reference evidence="7" key="1">
    <citation type="journal article" date="2021" name="BMC Genomics">
        <title>Chromosome-level genome assembly and manually-curated proteome of model necrotroph Parastagonospora nodorum Sn15 reveals a genome-wide trove of candidate effector homologs, and redundancy of virulence-related functions within an accessory chromosome.</title>
        <authorList>
            <person name="Bertazzoni S."/>
            <person name="Jones D.A.B."/>
            <person name="Phan H.T."/>
            <person name="Tan K.-C."/>
            <person name="Hane J.K."/>
        </authorList>
    </citation>
    <scope>NUCLEOTIDE SEQUENCE [LARGE SCALE GENOMIC DNA]</scope>
    <source>
        <strain evidence="7">SN15 / ATCC MYA-4574 / FGSC 10173)</strain>
    </source>
</reference>
<keyword evidence="1" id="KW-0346">Stress response</keyword>
<evidence type="ECO:0000256" key="3">
    <source>
        <dbReference type="RuleBase" id="RU003616"/>
    </source>
</evidence>
<feature type="compositionally biased region" description="Polar residues" evidence="4">
    <location>
        <begin position="223"/>
        <end position="242"/>
    </location>
</feature>
<dbReference type="VEuPathDB" id="FungiDB:JI435_048610"/>
<dbReference type="CDD" id="cd06464">
    <property type="entry name" value="ACD_sHsps-like"/>
    <property type="match status" value="1"/>
</dbReference>
<evidence type="ECO:0000256" key="4">
    <source>
        <dbReference type="SAM" id="MobiDB-lite"/>
    </source>
</evidence>
<evidence type="ECO:0000256" key="1">
    <source>
        <dbReference type="ARBA" id="ARBA00023016"/>
    </source>
</evidence>
<dbReference type="EMBL" id="CP069035">
    <property type="protein sequence ID" value="QRD01883.1"/>
    <property type="molecule type" value="Genomic_DNA"/>
</dbReference>
<dbReference type="PROSITE" id="PS01031">
    <property type="entry name" value="SHSP"/>
    <property type="match status" value="1"/>
</dbReference>
<dbReference type="SUPFAM" id="SSF49764">
    <property type="entry name" value="HSP20-like chaperones"/>
    <property type="match status" value="1"/>
</dbReference>